<evidence type="ECO:0000313" key="3">
    <source>
        <dbReference type="Proteomes" id="UP000318453"/>
    </source>
</evidence>
<dbReference type="InterPro" id="IPR012337">
    <property type="entry name" value="RNaseH-like_sf"/>
</dbReference>
<proteinExistence type="predicted"/>
<evidence type="ECO:0000313" key="2">
    <source>
        <dbReference type="EMBL" id="QDZ40469.1"/>
    </source>
</evidence>
<evidence type="ECO:0000259" key="1">
    <source>
        <dbReference type="SMART" id="SM00732"/>
    </source>
</evidence>
<dbReference type="Proteomes" id="UP000318453">
    <property type="component" value="Chromosome"/>
</dbReference>
<dbReference type="RefSeq" id="WP_146296240.1">
    <property type="nucleotide sequence ID" value="NZ_CP042326.1"/>
</dbReference>
<dbReference type="InterPro" id="IPR006641">
    <property type="entry name" value="YqgF/RNaseH-like_dom"/>
</dbReference>
<gene>
    <name evidence="2" type="ORF">FRE64_11195</name>
</gene>
<dbReference type="OrthoDB" id="5161at2"/>
<protein>
    <submittedName>
        <fullName evidence="2">Pre-16S rRNA-processing nuclease YqgF</fullName>
    </submittedName>
</protein>
<dbReference type="AlphaFoldDB" id="A0A5B8NQE7"/>
<dbReference type="EMBL" id="CP042326">
    <property type="protein sequence ID" value="QDZ40469.1"/>
    <property type="molecule type" value="Genomic_DNA"/>
</dbReference>
<dbReference type="InterPro" id="IPR037027">
    <property type="entry name" value="YqgF/RNaseH-like_dom_sf"/>
</dbReference>
<name>A0A5B8NQE7_9CHRO</name>
<dbReference type="Gene3D" id="3.30.420.140">
    <property type="entry name" value="YqgF/RNase H-like domain"/>
    <property type="match status" value="1"/>
</dbReference>
<reference evidence="2" key="1">
    <citation type="submission" date="2019-08" db="EMBL/GenBank/DDBJ databases">
        <title>Carotenoids and Carotenoid Binding Proteins in the Halophilic Cyanobacterium Euhalothece sp. ZM00.</title>
        <authorList>
            <person name="Cho S.M."/>
            <person name="Song J.Y."/>
            <person name="Park Y.-I."/>
        </authorList>
    </citation>
    <scope>NUCLEOTIDE SEQUENCE [LARGE SCALE GENOMIC DNA]</scope>
    <source>
        <strain evidence="2">Z-M001</strain>
    </source>
</reference>
<dbReference type="GO" id="GO:0006139">
    <property type="term" value="P:nucleobase-containing compound metabolic process"/>
    <property type="evidence" value="ECO:0007669"/>
    <property type="project" value="InterPro"/>
</dbReference>
<organism evidence="2 3">
    <name type="scientific">Euhalothece natronophila Z-M001</name>
    <dbReference type="NCBI Taxonomy" id="522448"/>
    <lineage>
        <taxon>Bacteria</taxon>
        <taxon>Bacillati</taxon>
        <taxon>Cyanobacteriota</taxon>
        <taxon>Cyanophyceae</taxon>
        <taxon>Oscillatoriophycideae</taxon>
        <taxon>Chroococcales</taxon>
        <taxon>Halothecacae</taxon>
        <taxon>Halothece cluster</taxon>
        <taxon>Euhalothece</taxon>
    </lineage>
</organism>
<sequence length="130" mass="14636">MVLLGFDPGRDKCGLALVGSGGNIILREVVTSEKAVLTIKEWSQAHSVKKMVMGDKTTSKQWRDYLQKELPNLSIVMVDESHSTLEARQRYWELSPPKGLMRFLPKGLRVPPCPVDDIVAVILVERYQNS</sequence>
<accession>A0A5B8NQE7</accession>
<dbReference type="KEGG" id="enn:FRE64_11195"/>
<keyword evidence="3" id="KW-1185">Reference proteome</keyword>
<feature type="domain" description="YqgF/RNase H-like" evidence="1">
    <location>
        <begin position="1"/>
        <end position="87"/>
    </location>
</feature>
<dbReference type="SUPFAM" id="SSF53098">
    <property type="entry name" value="Ribonuclease H-like"/>
    <property type="match status" value="1"/>
</dbReference>
<dbReference type="SMART" id="SM00732">
    <property type="entry name" value="YqgFc"/>
    <property type="match status" value="1"/>
</dbReference>